<dbReference type="AlphaFoldDB" id="A0A7S4AVB1"/>
<dbReference type="Gene3D" id="1.25.40.20">
    <property type="entry name" value="Ankyrin repeat-containing domain"/>
    <property type="match status" value="1"/>
</dbReference>
<reference evidence="1" key="1">
    <citation type="submission" date="2021-01" db="EMBL/GenBank/DDBJ databases">
        <authorList>
            <person name="Corre E."/>
            <person name="Pelletier E."/>
            <person name="Niang G."/>
            <person name="Scheremetjew M."/>
            <person name="Finn R."/>
            <person name="Kale V."/>
            <person name="Holt S."/>
            <person name="Cochrane G."/>
            <person name="Meng A."/>
            <person name="Brown T."/>
            <person name="Cohen L."/>
        </authorList>
    </citation>
    <scope>NUCLEOTIDE SEQUENCE</scope>
    <source>
        <strain evidence="1">10249 10 AB</strain>
    </source>
</reference>
<organism evidence="1">
    <name type="scientific">Pseudo-nitzschia australis</name>
    <dbReference type="NCBI Taxonomy" id="44445"/>
    <lineage>
        <taxon>Eukaryota</taxon>
        <taxon>Sar</taxon>
        <taxon>Stramenopiles</taxon>
        <taxon>Ochrophyta</taxon>
        <taxon>Bacillariophyta</taxon>
        <taxon>Bacillariophyceae</taxon>
        <taxon>Bacillariophycidae</taxon>
        <taxon>Bacillariales</taxon>
        <taxon>Bacillariaceae</taxon>
        <taxon>Pseudo-nitzschia</taxon>
    </lineage>
</organism>
<sequence>MSAVASSLSTISADQITKSNSKRLSTLLQRNPKNTDWKGIKAILLTYHPNKKDAPNLNCLLHLALNRACLDPSGVSPGTLKIILEKTKELSLSERIRCASMAVRCQNRKALQARIDNDISVLFYCSGGDDDNDNTLVTSNVRGITLLHMVCEEHGWNDEIAFILDEILKNNKQYNGDVTNSDSSNYHEGLFQETVESEIPLKLSLQAGSGLEEVLDHVREKHPDYLESNLDRLCQIVAEYCYDMTLLSDLIDAYGFRLLDSFHPKDGSSPLGFACYYQNEDMIRVLLDAYYGNNNTKDEATSDKNNRKSLIRVQKRLLSPNGEGMSPLGHLLLSVSDPDAENTWRCINACVRFFINNDTDNGNDNNNEEGDRIPRSQQQQFPILHFFLLHTWDALIAKKNCMKILDRIIQRLGVNVCLVDDETGSTMLSIVIVKLSVHCQAKYSKKTHAMALRILDYLTINNPAVTGNSTTTHRPAITRDGTGRLPLHLACEHSLPWKTGLRSIVDAFVPALESIDPITRLPAFAHCAVGPKSDLDSIYELFRINPGIIDIVLPI</sequence>
<dbReference type="EMBL" id="HBIX01031537">
    <property type="protein sequence ID" value="CAE0728105.1"/>
    <property type="molecule type" value="Transcribed_RNA"/>
</dbReference>
<name>A0A7S4AVB1_9STRA</name>
<evidence type="ECO:0000313" key="1">
    <source>
        <dbReference type="EMBL" id="CAE0728105.1"/>
    </source>
</evidence>
<accession>A0A7S4AVB1</accession>
<protein>
    <submittedName>
        <fullName evidence="1">Uncharacterized protein</fullName>
    </submittedName>
</protein>
<gene>
    <name evidence="1" type="ORF">PAUS00366_LOCUS20889</name>
</gene>
<proteinExistence type="predicted"/>
<dbReference type="InterPro" id="IPR036770">
    <property type="entry name" value="Ankyrin_rpt-contain_sf"/>
</dbReference>